<dbReference type="Gene3D" id="6.10.250.3150">
    <property type="match status" value="1"/>
</dbReference>
<evidence type="ECO:0000313" key="4">
    <source>
        <dbReference type="EMBL" id="CAA9345670.1"/>
    </source>
</evidence>
<organism evidence="4">
    <name type="scientific">uncultured Cytophagales bacterium</name>
    <dbReference type="NCBI Taxonomy" id="158755"/>
    <lineage>
        <taxon>Bacteria</taxon>
        <taxon>Pseudomonadati</taxon>
        <taxon>Bacteroidota</taxon>
        <taxon>Sphingobacteriia</taxon>
        <taxon>Sphingobacteriales</taxon>
        <taxon>environmental samples</taxon>
    </lineage>
</organism>
<evidence type="ECO:0000256" key="1">
    <source>
        <dbReference type="ARBA" id="ARBA00022729"/>
    </source>
</evidence>
<dbReference type="GO" id="GO:0004222">
    <property type="term" value="F:metalloendopeptidase activity"/>
    <property type="evidence" value="ECO:0007669"/>
    <property type="project" value="TreeGrafter"/>
</dbReference>
<dbReference type="SUPFAM" id="SSF51261">
    <property type="entry name" value="Duplicated hybrid motif"/>
    <property type="match status" value="1"/>
</dbReference>
<evidence type="ECO:0000256" key="2">
    <source>
        <dbReference type="SAM" id="Coils"/>
    </source>
</evidence>
<feature type="domain" description="M23ase beta-sheet core" evidence="3">
    <location>
        <begin position="311"/>
        <end position="402"/>
    </location>
</feature>
<dbReference type="InterPro" id="IPR011055">
    <property type="entry name" value="Dup_hybrid_motif"/>
</dbReference>
<dbReference type="PANTHER" id="PTHR21666">
    <property type="entry name" value="PEPTIDASE-RELATED"/>
    <property type="match status" value="1"/>
</dbReference>
<proteinExistence type="predicted"/>
<feature type="coiled-coil region" evidence="2">
    <location>
        <begin position="172"/>
        <end position="262"/>
    </location>
</feature>
<dbReference type="EMBL" id="CADCTQ010000685">
    <property type="protein sequence ID" value="CAA9345670.1"/>
    <property type="molecule type" value="Genomic_DNA"/>
</dbReference>
<keyword evidence="1" id="KW-0732">Signal</keyword>
<dbReference type="InterPro" id="IPR016047">
    <property type="entry name" value="M23ase_b-sheet_dom"/>
</dbReference>
<accession>A0A6J4LZ29</accession>
<sequence>MIESNKHFPKIAASHWLLVLCGCLLLFGSPTAYGQKSKTQLEREKKQNLKKIAEASRILKETASEKQASMGQLTALTQQISSRAERINVITREIRNLEGESSELSQIATAMEKDIANLQKEYAAMVYATSKANNSYAKLAYLFSADTFNKLVMRFKYLQQYTEARKTQVKQIQTIRDILQKQRGKLDQKKQEKDLLLQAQIHENTALLALKTRQSAVIEELSAREKELEEELAESKKAVARVDKLVADLVEEERRARLAENNSANNAGAVAMSSSFAGNKSRLIWPVETGFISSKFGEQPHPVLKGIKINNHGVGIQTSKGQEVRAVYDGEIMTVATIPGLNKLVAVQHGDYTTVYAKLGKVVVKTGQKIKARQVLGEVYTDKEGTTELQFQIWRNQEKLDPQVWLADK</sequence>
<dbReference type="CDD" id="cd12797">
    <property type="entry name" value="M23_peptidase"/>
    <property type="match status" value="1"/>
</dbReference>
<keyword evidence="2" id="KW-0175">Coiled coil</keyword>
<dbReference type="PROSITE" id="PS51257">
    <property type="entry name" value="PROKAR_LIPOPROTEIN"/>
    <property type="match status" value="1"/>
</dbReference>
<dbReference type="Pfam" id="PF01551">
    <property type="entry name" value="Peptidase_M23"/>
    <property type="match status" value="1"/>
</dbReference>
<feature type="coiled-coil region" evidence="2">
    <location>
        <begin position="94"/>
        <end position="121"/>
    </location>
</feature>
<evidence type="ECO:0000259" key="3">
    <source>
        <dbReference type="Pfam" id="PF01551"/>
    </source>
</evidence>
<reference evidence="4" key="1">
    <citation type="submission" date="2020-02" db="EMBL/GenBank/DDBJ databases">
        <authorList>
            <person name="Meier V. D."/>
        </authorList>
    </citation>
    <scope>NUCLEOTIDE SEQUENCE</scope>
    <source>
        <strain evidence="4">AVDCRST_MAG56</strain>
    </source>
</reference>
<dbReference type="AlphaFoldDB" id="A0A6J4LZ29"/>
<dbReference type="PANTHER" id="PTHR21666:SF289">
    <property type="entry name" value="L-ALA--D-GLU ENDOPEPTIDASE"/>
    <property type="match status" value="1"/>
</dbReference>
<name>A0A6J4LZ29_9SPHI</name>
<gene>
    <name evidence="4" type="ORF">AVDCRST_MAG56-8111</name>
</gene>
<dbReference type="InterPro" id="IPR050570">
    <property type="entry name" value="Cell_wall_metabolism_enzyme"/>
</dbReference>
<dbReference type="Gene3D" id="2.70.70.10">
    <property type="entry name" value="Glucose Permease (Domain IIA)"/>
    <property type="match status" value="1"/>
</dbReference>
<protein>
    <recommendedName>
        <fullName evidence="3">M23ase beta-sheet core domain-containing protein</fullName>
    </recommendedName>
</protein>